<sequence>MARALSAAVLFFGLIASGSAQQPKLSDDMVKIGVLSEMSGVYADISGVGMVEAVKMAAEDFGGSVLGRPIEIVSADHQSKPDIASSIARRWWDVEKVDVITDIVGSANTLAVMAIGAERQRIVLATNAASAEVANSRCTPYVVQYRSDTYAIASSTARGILAQGGDSWFIIGADYTFGRTLAKDISDIVTSSGGKVVGSTFHPLGTTDYSSYILAAQNSGAKVIAFANAGTDFINSMKAAQEFGLGVSGKQRITGLLVFVSDVNAVGLENMKGLVLAADFYWDMDEKSRSFSERYFKRLGKMPTLTHAGTYSAVTNYLKAVQATGTDDADAVMKHLRASTFDDLFARNGRLRPDGLMVHDIFLFQVKSPEESKRPWDFYKHIGTVPADEAYRPLSASTCKLVPR</sequence>
<comment type="similarity">
    <text evidence="1">Belongs to the leucine-binding protein family.</text>
</comment>
<dbReference type="Gene3D" id="3.40.50.2300">
    <property type="match status" value="2"/>
</dbReference>
<dbReference type="RefSeq" id="WP_133768335.1">
    <property type="nucleotide sequence ID" value="NZ_SNZR01000011.1"/>
</dbReference>
<proteinExistence type="inferred from homology"/>
<keyword evidence="2 4" id="KW-0732">Signal</keyword>
<evidence type="ECO:0000256" key="4">
    <source>
        <dbReference type="SAM" id="SignalP"/>
    </source>
</evidence>
<keyword evidence="3" id="KW-0029">Amino-acid transport</keyword>
<name>A0A4R7C7V7_9HYPH</name>
<evidence type="ECO:0000259" key="5">
    <source>
        <dbReference type="Pfam" id="PF13458"/>
    </source>
</evidence>
<reference evidence="6 7" key="1">
    <citation type="submission" date="2019-03" db="EMBL/GenBank/DDBJ databases">
        <title>Genomic Encyclopedia of Type Strains, Phase IV (KMG-IV): sequencing the most valuable type-strain genomes for metagenomic binning, comparative biology and taxonomic classification.</title>
        <authorList>
            <person name="Goeker M."/>
        </authorList>
    </citation>
    <scope>NUCLEOTIDE SEQUENCE [LARGE SCALE GENOMIC DNA]</scope>
    <source>
        <strain evidence="6 7">DSM 25903</strain>
    </source>
</reference>
<dbReference type="AlphaFoldDB" id="A0A4R7C7V7"/>
<dbReference type="InterPro" id="IPR028081">
    <property type="entry name" value="Leu-bd"/>
</dbReference>
<accession>A0A4R7C7V7</accession>
<dbReference type="InterPro" id="IPR028082">
    <property type="entry name" value="Peripla_BP_I"/>
</dbReference>
<dbReference type="Pfam" id="PF13458">
    <property type="entry name" value="Peripla_BP_6"/>
    <property type="match status" value="1"/>
</dbReference>
<gene>
    <name evidence="6" type="ORF">EV668_0582</name>
</gene>
<dbReference type="GO" id="GO:0006865">
    <property type="term" value="P:amino acid transport"/>
    <property type="evidence" value="ECO:0007669"/>
    <property type="project" value="UniProtKB-KW"/>
</dbReference>
<dbReference type="Proteomes" id="UP000295122">
    <property type="component" value="Unassembled WGS sequence"/>
</dbReference>
<feature type="signal peptide" evidence="4">
    <location>
        <begin position="1"/>
        <end position="20"/>
    </location>
</feature>
<evidence type="ECO:0000256" key="1">
    <source>
        <dbReference type="ARBA" id="ARBA00010062"/>
    </source>
</evidence>
<evidence type="ECO:0000313" key="6">
    <source>
        <dbReference type="EMBL" id="TDR93325.1"/>
    </source>
</evidence>
<dbReference type="InterPro" id="IPR051010">
    <property type="entry name" value="BCAA_transport"/>
</dbReference>
<keyword evidence="7" id="KW-1185">Reference proteome</keyword>
<comment type="caution">
    <text evidence="6">The sequence shown here is derived from an EMBL/GenBank/DDBJ whole genome shotgun (WGS) entry which is preliminary data.</text>
</comment>
<evidence type="ECO:0000256" key="3">
    <source>
        <dbReference type="ARBA" id="ARBA00022970"/>
    </source>
</evidence>
<feature type="domain" description="Leucine-binding protein" evidence="5">
    <location>
        <begin position="30"/>
        <end position="367"/>
    </location>
</feature>
<keyword evidence="3" id="KW-0813">Transport</keyword>
<evidence type="ECO:0000313" key="7">
    <source>
        <dbReference type="Proteomes" id="UP000295122"/>
    </source>
</evidence>
<dbReference type="CDD" id="cd06327">
    <property type="entry name" value="PBP1_SBP-like"/>
    <property type="match status" value="1"/>
</dbReference>
<evidence type="ECO:0000256" key="2">
    <source>
        <dbReference type="ARBA" id="ARBA00022729"/>
    </source>
</evidence>
<dbReference type="SUPFAM" id="SSF53822">
    <property type="entry name" value="Periplasmic binding protein-like I"/>
    <property type="match status" value="1"/>
</dbReference>
<dbReference type="PANTHER" id="PTHR30483:SF6">
    <property type="entry name" value="PERIPLASMIC BINDING PROTEIN OF ABC TRANSPORTER FOR NATURAL AMINO ACIDS"/>
    <property type="match status" value="1"/>
</dbReference>
<dbReference type="PANTHER" id="PTHR30483">
    <property type="entry name" value="LEUCINE-SPECIFIC-BINDING PROTEIN"/>
    <property type="match status" value="1"/>
</dbReference>
<protein>
    <submittedName>
        <fullName evidence="6">Branched-chain amino acid transport system substrate-binding protein</fullName>
    </submittedName>
</protein>
<feature type="chain" id="PRO_5020471502" evidence="4">
    <location>
        <begin position="21"/>
        <end position="404"/>
    </location>
</feature>
<organism evidence="6 7">
    <name type="scientific">Enterovirga rhinocerotis</name>
    <dbReference type="NCBI Taxonomy" id="1339210"/>
    <lineage>
        <taxon>Bacteria</taxon>
        <taxon>Pseudomonadati</taxon>
        <taxon>Pseudomonadota</taxon>
        <taxon>Alphaproteobacteria</taxon>
        <taxon>Hyphomicrobiales</taxon>
        <taxon>Methylobacteriaceae</taxon>
        <taxon>Enterovirga</taxon>
    </lineage>
</organism>
<dbReference type="OrthoDB" id="5794591at2"/>
<dbReference type="EMBL" id="SNZR01000011">
    <property type="protein sequence ID" value="TDR93325.1"/>
    <property type="molecule type" value="Genomic_DNA"/>
</dbReference>